<dbReference type="RefSeq" id="WP_066411833.1">
    <property type="nucleotide sequence ID" value="NZ_CP018866.1"/>
</dbReference>
<evidence type="ECO:0000256" key="1">
    <source>
        <dbReference type="SAM" id="SignalP"/>
    </source>
</evidence>
<dbReference type="STRING" id="1314751.GCA_001591425_00579"/>
<name>A0A223KP88_9BACI</name>
<gene>
    <name evidence="2" type="ORF">BC6307_08535</name>
</gene>
<evidence type="ECO:0008006" key="4">
    <source>
        <dbReference type="Google" id="ProtNLM"/>
    </source>
</evidence>
<evidence type="ECO:0000313" key="3">
    <source>
        <dbReference type="Proteomes" id="UP000215224"/>
    </source>
</evidence>
<feature type="signal peptide" evidence="1">
    <location>
        <begin position="1"/>
        <end position="25"/>
    </location>
</feature>
<reference evidence="2 3" key="1">
    <citation type="submission" date="2016-12" db="EMBL/GenBank/DDBJ databases">
        <title>The whole genome sequencing and assembly of Bacillus cohnii DSM 6307T strain.</title>
        <authorList>
            <person name="Lee Y.-J."/>
            <person name="Yi H."/>
            <person name="Bahn Y.-S."/>
            <person name="Kim J.F."/>
            <person name="Lee D.-W."/>
        </authorList>
    </citation>
    <scope>NUCLEOTIDE SEQUENCE [LARGE SCALE GENOMIC DNA]</scope>
    <source>
        <strain evidence="2 3">DSM 6307</strain>
    </source>
</reference>
<keyword evidence="3" id="KW-1185">Reference proteome</keyword>
<dbReference type="Proteomes" id="UP000215224">
    <property type="component" value="Chromosome"/>
</dbReference>
<accession>A0A223KP88</accession>
<feature type="chain" id="PRO_5011243414" description="Thioredoxin domain-containing protein" evidence="1">
    <location>
        <begin position="26"/>
        <end position="116"/>
    </location>
</feature>
<evidence type="ECO:0000313" key="2">
    <source>
        <dbReference type="EMBL" id="AST91320.1"/>
    </source>
</evidence>
<proteinExistence type="predicted"/>
<dbReference type="EMBL" id="CP018866">
    <property type="protein sequence ID" value="AST91320.1"/>
    <property type="molecule type" value="Genomic_DNA"/>
</dbReference>
<dbReference type="KEGG" id="bcoh:BC6307_08535"/>
<organism evidence="2 3">
    <name type="scientific">Sutcliffiella cohnii</name>
    <dbReference type="NCBI Taxonomy" id="33932"/>
    <lineage>
        <taxon>Bacteria</taxon>
        <taxon>Bacillati</taxon>
        <taxon>Bacillota</taxon>
        <taxon>Bacilli</taxon>
        <taxon>Bacillales</taxon>
        <taxon>Bacillaceae</taxon>
        <taxon>Sutcliffiella</taxon>
    </lineage>
</organism>
<sequence>MRKRLLHGLVSVFLLSVVVACSSDAYPALMPEKNGEYSLLWVRDRNEGVTPFPPIFNEVNKVTMPSSLEETNKNYPELKLEKVPAFVIFDNRGVVFKTYDQDEAINFLEDILNDSK</sequence>
<dbReference type="AlphaFoldDB" id="A0A223KP88"/>
<dbReference type="PROSITE" id="PS51257">
    <property type="entry name" value="PROKAR_LIPOPROTEIN"/>
    <property type="match status" value="1"/>
</dbReference>
<protein>
    <recommendedName>
        <fullName evidence="4">Thioredoxin domain-containing protein</fullName>
    </recommendedName>
</protein>
<keyword evidence="1" id="KW-0732">Signal</keyword>